<dbReference type="Proteomes" id="UP000179164">
    <property type="component" value="Unassembled WGS sequence"/>
</dbReference>
<comment type="caution">
    <text evidence="10">The sequence shown here is derived from an EMBL/GenBank/DDBJ whole genome shotgun (WGS) entry which is preliminary data.</text>
</comment>
<comment type="catalytic activity">
    <reaction evidence="8">
        <text>arsenic triglutathione + 3 [thioredoxin]-dithiol + 3 S-adenosyl-L-methionine = trimethylarsine + 3 [thioredoxin]-disulfide + 3 glutathione + 3 S-adenosyl-L-homocysteine + 3 H(+)</text>
        <dbReference type="Rhea" id="RHEA:69432"/>
        <dbReference type="Rhea" id="RHEA-COMP:10698"/>
        <dbReference type="Rhea" id="RHEA-COMP:10700"/>
        <dbReference type="ChEBI" id="CHEBI:15378"/>
        <dbReference type="ChEBI" id="CHEBI:27130"/>
        <dbReference type="ChEBI" id="CHEBI:29950"/>
        <dbReference type="ChEBI" id="CHEBI:50058"/>
        <dbReference type="ChEBI" id="CHEBI:57856"/>
        <dbReference type="ChEBI" id="CHEBI:57925"/>
        <dbReference type="ChEBI" id="CHEBI:59789"/>
        <dbReference type="ChEBI" id="CHEBI:183640"/>
        <dbReference type="EC" id="2.1.1.137"/>
    </reaction>
</comment>
<reference evidence="10 11" key="1">
    <citation type="journal article" date="2016" name="Nat. Commun.">
        <title>Thousands of microbial genomes shed light on interconnected biogeochemical processes in an aquifer system.</title>
        <authorList>
            <person name="Anantharaman K."/>
            <person name="Brown C.T."/>
            <person name="Hug L.A."/>
            <person name="Sharon I."/>
            <person name="Castelle C.J."/>
            <person name="Probst A.J."/>
            <person name="Thomas B.C."/>
            <person name="Singh A."/>
            <person name="Wilkins M.J."/>
            <person name="Karaoz U."/>
            <person name="Brodie E.L."/>
            <person name="Williams K.H."/>
            <person name="Hubbard S.S."/>
            <person name="Banfield J.F."/>
        </authorList>
    </citation>
    <scope>NUCLEOTIDE SEQUENCE [LARGE SCALE GENOMIC DNA]</scope>
</reference>
<accession>A0A1G2B5Z5</accession>
<keyword evidence="1 10" id="KW-0808">Transferase</keyword>
<name>A0A1G2B5Z5_9BACT</name>
<organism evidence="10 11">
    <name type="scientific">Candidatus Kerfeldbacteria bacterium RIFCSPLOWO2_01_FULL_48_11</name>
    <dbReference type="NCBI Taxonomy" id="1798543"/>
    <lineage>
        <taxon>Bacteria</taxon>
        <taxon>Candidatus Kerfeldiibacteriota</taxon>
    </lineage>
</organism>
<dbReference type="EMBL" id="MHKE01000012">
    <property type="protein sequence ID" value="OGY84029.1"/>
    <property type="molecule type" value="Genomic_DNA"/>
</dbReference>
<proteinExistence type="inferred from homology"/>
<evidence type="ECO:0000256" key="8">
    <source>
        <dbReference type="ARBA" id="ARBA00048428"/>
    </source>
</evidence>
<dbReference type="InterPro" id="IPR026669">
    <property type="entry name" value="Arsenite_MeTrfase-like"/>
</dbReference>
<evidence type="ECO:0000256" key="6">
    <source>
        <dbReference type="ARBA" id="ARBA00047941"/>
    </source>
</evidence>
<keyword evidence="2" id="KW-0949">S-adenosyl-L-methionine</keyword>
<comment type="similarity">
    <text evidence="3">Belongs to the methyltransferase superfamily. Arsenite methyltransferase family.</text>
</comment>
<dbReference type="SUPFAM" id="SSF53335">
    <property type="entry name" value="S-adenosyl-L-methionine-dependent methyltransferases"/>
    <property type="match status" value="1"/>
</dbReference>
<dbReference type="EC" id="2.1.1.137" evidence="4"/>
<dbReference type="NCBIfam" id="NF008823">
    <property type="entry name" value="PRK11873.1"/>
    <property type="match status" value="1"/>
</dbReference>
<dbReference type="InterPro" id="IPR025714">
    <property type="entry name" value="Methyltranfer_dom"/>
</dbReference>
<dbReference type="Pfam" id="PF13847">
    <property type="entry name" value="Methyltransf_31"/>
    <property type="match status" value="1"/>
</dbReference>
<feature type="domain" description="Methyltransferase" evidence="9">
    <location>
        <begin position="64"/>
        <end position="210"/>
    </location>
</feature>
<comment type="catalytic activity">
    <reaction evidence="6">
        <text>arsenic triglutathione + [thioredoxin]-dithiol + S-adenosyl-L-methionine + 2 H2O = methylarsonous acid + [thioredoxin]-disulfide + 3 glutathione + S-adenosyl-L-homocysteine + H(+)</text>
        <dbReference type="Rhea" id="RHEA:69460"/>
        <dbReference type="Rhea" id="RHEA-COMP:10698"/>
        <dbReference type="Rhea" id="RHEA-COMP:10700"/>
        <dbReference type="ChEBI" id="CHEBI:15377"/>
        <dbReference type="ChEBI" id="CHEBI:15378"/>
        <dbReference type="ChEBI" id="CHEBI:17826"/>
        <dbReference type="ChEBI" id="CHEBI:29950"/>
        <dbReference type="ChEBI" id="CHEBI:50058"/>
        <dbReference type="ChEBI" id="CHEBI:57856"/>
        <dbReference type="ChEBI" id="CHEBI:57925"/>
        <dbReference type="ChEBI" id="CHEBI:59789"/>
        <dbReference type="ChEBI" id="CHEBI:183640"/>
        <dbReference type="EC" id="2.1.1.137"/>
    </reaction>
</comment>
<dbReference type="PANTHER" id="PTHR43675">
    <property type="entry name" value="ARSENITE METHYLTRANSFERASE"/>
    <property type="match status" value="1"/>
</dbReference>
<evidence type="ECO:0000256" key="3">
    <source>
        <dbReference type="ARBA" id="ARBA00034487"/>
    </source>
</evidence>
<evidence type="ECO:0000256" key="4">
    <source>
        <dbReference type="ARBA" id="ARBA00034521"/>
    </source>
</evidence>
<dbReference type="GO" id="GO:0032259">
    <property type="term" value="P:methylation"/>
    <property type="evidence" value="ECO:0007669"/>
    <property type="project" value="UniProtKB-KW"/>
</dbReference>
<evidence type="ECO:0000313" key="11">
    <source>
        <dbReference type="Proteomes" id="UP000179164"/>
    </source>
</evidence>
<evidence type="ECO:0000256" key="7">
    <source>
        <dbReference type="ARBA" id="ARBA00047943"/>
    </source>
</evidence>
<dbReference type="STRING" id="1798543.A2898_02060"/>
<dbReference type="Gene3D" id="3.40.50.150">
    <property type="entry name" value="Vaccinia Virus protein VP39"/>
    <property type="match status" value="1"/>
</dbReference>
<dbReference type="PANTHER" id="PTHR43675:SF8">
    <property type="entry name" value="ARSENITE METHYLTRANSFERASE"/>
    <property type="match status" value="1"/>
</dbReference>
<evidence type="ECO:0000313" key="10">
    <source>
        <dbReference type="EMBL" id="OGY84029.1"/>
    </source>
</evidence>
<evidence type="ECO:0000256" key="1">
    <source>
        <dbReference type="ARBA" id="ARBA00022679"/>
    </source>
</evidence>
<keyword evidence="10" id="KW-0489">Methyltransferase</keyword>
<evidence type="ECO:0000256" key="5">
    <source>
        <dbReference type="ARBA" id="ARBA00034545"/>
    </source>
</evidence>
<protein>
    <recommendedName>
        <fullName evidence="5">Arsenite methyltransferase</fullName>
        <ecNumber evidence="4">2.1.1.137</ecNumber>
    </recommendedName>
</protein>
<dbReference type="InterPro" id="IPR029063">
    <property type="entry name" value="SAM-dependent_MTases_sf"/>
</dbReference>
<comment type="catalytic activity">
    <reaction evidence="7">
        <text>arsenic triglutathione + 2 [thioredoxin]-dithiol + 2 S-adenosyl-L-methionine + H2O = dimethylarsinous acid + 2 [thioredoxin]-disulfide + 3 glutathione + 2 S-adenosyl-L-homocysteine + 2 H(+)</text>
        <dbReference type="Rhea" id="RHEA:69464"/>
        <dbReference type="Rhea" id="RHEA-COMP:10698"/>
        <dbReference type="Rhea" id="RHEA-COMP:10700"/>
        <dbReference type="ChEBI" id="CHEBI:15377"/>
        <dbReference type="ChEBI" id="CHEBI:15378"/>
        <dbReference type="ChEBI" id="CHEBI:23808"/>
        <dbReference type="ChEBI" id="CHEBI:29950"/>
        <dbReference type="ChEBI" id="CHEBI:50058"/>
        <dbReference type="ChEBI" id="CHEBI:57856"/>
        <dbReference type="ChEBI" id="CHEBI:57925"/>
        <dbReference type="ChEBI" id="CHEBI:59789"/>
        <dbReference type="ChEBI" id="CHEBI:183640"/>
        <dbReference type="EC" id="2.1.1.137"/>
    </reaction>
</comment>
<evidence type="ECO:0000259" key="9">
    <source>
        <dbReference type="Pfam" id="PF13847"/>
    </source>
</evidence>
<dbReference type="GO" id="GO:0030791">
    <property type="term" value="F:arsenite methyltransferase activity"/>
    <property type="evidence" value="ECO:0007669"/>
    <property type="project" value="UniProtKB-EC"/>
</dbReference>
<evidence type="ECO:0000256" key="2">
    <source>
        <dbReference type="ARBA" id="ARBA00022691"/>
    </source>
</evidence>
<dbReference type="CDD" id="cd02440">
    <property type="entry name" value="AdoMet_MTases"/>
    <property type="match status" value="1"/>
</dbReference>
<gene>
    <name evidence="10" type="ORF">A2898_02060</name>
</gene>
<dbReference type="AlphaFoldDB" id="A0A1G2B5Z5"/>
<sequence length="246" mass="25944">MLDVKNVIKSSYSRIASKPAGGCSCSQKAKISQEIGYTAEQLQQVGEADMGLGCGNPTAFSRIKPGDIVVDLGSGGGIDCFLAAKKTGPSGKVIGIDFTEAMIAKAKANALKGGYVNVDFRLGDIENLPLPGGLVDVIISNCVINLAPDKLKVFREAYRVLKPGGMICVSDIVLLAELTAEQRSDEVLIAGCVGGAVLKDEYIAIVKQAGFEVNILHENVSISKQQYQGIPLESLLLEGVKDMVIT</sequence>